<dbReference type="Pfam" id="PF21882">
    <property type="entry name" value="Gp53-like_C"/>
    <property type="match status" value="1"/>
</dbReference>
<dbReference type="EMBL" id="JFGV01000017">
    <property type="protein sequence ID" value="EYU15894.1"/>
    <property type="molecule type" value="Genomic_DNA"/>
</dbReference>
<comment type="caution">
    <text evidence="2">The sequence shown here is derived from an EMBL/GenBank/DDBJ whole genome shotgun (WGS) entry which is preliminary data.</text>
</comment>
<dbReference type="Gene3D" id="2.60.40.3940">
    <property type="match status" value="1"/>
</dbReference>
<organism evidence="2 3">
    <name type="scientific">Photorhabdus aegyptia</name>
    <dbReference type="NCBI Taxonomy" id="2805098"/>
    <lineage>
        <taxon>Bacteria</taxon>
        <taxon>Pseudomonadati</taxon>
        <taxon>Pseudomonadota</taxon>
        <taxon>Gammaproteobacteria</taxon>
        <taxon>Enterobacterales</taxon>
        <taxon>Morganellaceae</taxon>
        <taxon>Photorhabdus</taxon>
    </lineage>
</organism>
<keyword evidence="3" id="KW-1185">Reference proteome</keyword>
<dbReference type="InterPro" id="IPR054075">
    <property type="entry name" value="Gp53-like_C"/>
</dbReference>
<evidence type="ECO:0000313" key="3">
    <source>
        <dbReference type="Proteomes" id="UP000023464"/>
    </source>
</evidence>
<name>A0A022PK49_9GAMM</name>
<dbReference type="AlphaFoldDB" id="A0A022PK49"/>
<reference evidence="2 3" key="1">
    <citation type="submission" date="2014-03" db="EMBL/GenBank/DDBJ databases">
        <title>Draft Genome of Photorhabdus luminescens BA1, an Egyptian Isolate.</title>
        <authorList>
            <person name="Ghazal S."/>
            <person name="Hurst S.G.IV."/>
            <person name="Morris K."/>
            <person name="Thomas K."/>
            <person name="Tisa L.S."/>
        </authorList>
    </citation>
    <scope>NUCLEOTIDE SEQUENCE [LARGE SCALE GENOMIC DNA]</scope>
    <source>
        <strain evidence="2 3">BA1</strain>
    </source>
</reference>
<gene>
    <name evidence="2" type="ORF">BA1DRAFT_01519</name>
</gene>
<proteinExistence type="predicted"/>
<evidence type="ECO:0000259" key="1">
    <source>
        <dbReference type="Pfam" id="PF21882"/>
    </source>
</evidence>
<sequence>MSNLIQNTALRAANGWWKCGDTGIIYQWGYNPNGGAGRITVTYPIPFPNVCLSMQVSVYANGVPSDNYSVVYGFNSTNATIGRDQLGSYWFAIGY</sequence>
<dbReference type="RefSeq" id="WP_036777560.1">
    <property type="nucleotide sequence ID" value="NZ_CAWLTM010000098.1"/>
</dbReference>
<accession>A0A022PK49</accession>
<feature type="domain" description="Putative tail fiber protein gp53-like C-terminal" evidence="1">
    <location>
        <begin position="18"/>
        <end position="95"/>
    </location>
</feature>
<protein>
    <recommendedName>
        <fullName evidence="1">Putative tail fiber protein gp53-like C-terminal domain-containing protein</fullName>
    </recommendedName>
</protein>
<dbReference type="Proteomes" id="UP000023464">
    <property type="component" value="Unassembled WGS sequence"/>
</dbReference>
<evidence type="ECO:0000313" key="2">
    <source>
        <dbReference type="EMBL" id="EYU15894.1"/>
    </source>
</evidence>